<reference evidence="3" key="1">
    <citation type="submission" date="2022-10" db="EMBL/GenBank/DDBJ databases">
        <title>Culturing micro-colonial fungi from biological soil crusts in the Mojave desert and describing Neophaeococcomyces mojavensis, and introducing the new genera and species Taxawa tesnikishii.</title>
        <authorList>
            <person name="Kurbessoian T."/>
            <person name="Stajich J.E."/>
        </authorList>
    </citation>
    <scope>NUCLEOTIDE SEQUENCE</scope>
    <source>
        <strain evidence="3">TK_1</strain>
    </source>
</reference>
<keyword evidence="1" id="KW-0732">Signal</keyword>
<dbReference type="SUPFAM" id="SSF56281">
    <property type="entry name" value="Metallo-hydrolase/oxidoreductase"/>
    <property type="match status" value="1"/>
</dbReference>
<dbReference type="PANTHER" id="PTHR36839:SF1">
    <property type="entry name" value="METALLO-BETA-LACTAMASE FAMILY PROTEIN (AFU_ORTHOLOGUE AFUA_5G12770)"/>
    <property type="match status" value="1"/>
</dbReference>
<protein>
    <recommendedName>
        <fullName evidence="2">FAS1 domain-containing protein</fullName>
    </recommendedName>
</protein>
<name>A0ABQ9P4T5_9PEZI</name>
<feature type="chain" id="PRO_5046891196" description="FAS1 domain-containing protein" evidence="1">
    <location>
        <begin position="22"/>
        <end position="369"/>
    </location>
</feature>
<dbReference type="InterPro" id="IPR001279">
    <property type="entry name" value="Metallo-B-lactamas"/>
</dbReference>
<dbReference type="Gene3D" id="2.30.180.10">
    <property type="entry name" value="FAS1 domain"/>
    <property type="match status" value="1"/>
</dbReference>
<gene>
    <name evidence="3" type="ORF">H2201_000919</name>
</gene>
<proteinExistence type="predicted"/>
<comment type="caution">
    <text evidence="3">The sequence shown here is derived from an EMBL/GenBank/DDBJ whole genome shotgun (WGS) entry which is preliminary data.</text>
</comment>
<dbReference type="SUPFAM" id="SSF82153">
    <property type="entry name" value="FAS1 domain"/>
    <property type="match status" value="1"/>
</dbReference>
<dbReference type="Gene3D" id="3.60.15.10">
    <property type="entry name" value="Ribonuclease Z/Hydroxyacylglutathione hydrolase-like"/>
    <property type="match status" value="1"/>
</dbReference>
<organism evidence="3 4">
    <name type="scientific">Coniosporium apollinis</name>
    <dbReference type="NCBI Taxonomy" id="61459"/>
    <lineage>
        <taxon>Eukaryota</taxon>
        <taxon>Fungi</taxon>
        <taxon>Dikarya</taxon>
        <taxon>Ascomycota</taxon>
        <taxon>Pezizomycotina</taxon>
        <taxon>Dothideomycetes</taxon>
        <taxon>Dothideomycetes incertae sedis</taxon>
        <taxon>Coniosporium</taxon>
    </lineage>
</organism>
<dbReference type="InterPro" id="IPR036378">
    <property type="entry name" value="FAS1_dom_sf"/>
</dbReference>
<dbReference type="Proteomes" id="UP001172684">
    <property type="component" value="Unassembled WGS sequence"/>
</dbReference>
<dbReference type="PROSITE" id="PS50213">
    <property type="entry name" value="FAS1"/>
    <property type="match status" value="1"/>
</dbReference>
<feature type="domain" description="FAS1" evidence="2">
    <location>
        <begin position="62"/>
        <end position="209"/>
    </location>
</feature>
<dbReference type="SMART" id="SM00849">
    <property type="entry name" value="Lactamase_B"/>
    <property type="match status" value="1"/>
</dbReference>
<accession>A0ABQ9P4T5</accession>
<sequence>MKAAFLLYSVASLLIVDTVAARSSTHLIQRFKAAVSKDQSPIMAPVLPPSNEGGPNPDSSDGVVIADIIGKTRHVNIFGGFTRDIDTVASRLEDASKNTTVLAPENGAIMQLPRKPWEDPRDYDQYGANAYDGSEGEDRAHKNLRRFVEAHVVPENPWRENQRVTTLAGNTIWFENKDGRKVIQPGDVEVTTVAETVANGELGIGQRAIFLEMPEGNVLWDCIAYLDEETIETINSKGGLKAIVISHPHFYTTHLEWAKAFNCPVYMSREDEKWLNRVDNGNHRRFIEAPTETIVPGVTAIKAGGHFDGSLCLHWDKKLLHADTLMAAPSGLYHKDRQPGTVSYSFMWSIPVSLIQLESPIVYQHYSIA</sequence>
<dbReference type="EMBL" id="JAPDRL010000004">
    <property type="protein sequence ID" value="KAJ9669093.1"/>
    <property type="molecule type" value="Genomic_DNA"/>
</dbReference>
<evidence type="ECO:0000256" key="1">
    <source>
        <dbReference type="SAM" id="SignalP"/>
    </source>
</evidence>
<evidence type="ECO:0000313" key="4">
    <source>
        <dbReference type="Proteomes" id="UP001172684"/>
    </source>
</evidence>
<feature type="signal peptide" evidence="1">
    <location>
        <begin position="1"/>
        <end position="21"/>
    </location>
</feature>
<evidence type="ECO:0000259" key="2">
    <source>
        <dbReference type="PROSITE" id="PS50213"/>
    </source>
</evidence>
<dbReference type="InterPro" id="IPR036866">
    <property type="entry name" value="RibonucZ/Hydroxyglut_hydro"/>
</dbReference>
<keyword evidence="4" id="KW-1185">Reference proteome</keyword>
<dbReference type="InterPro" id="IPR000782">
    <property type="entry name" value="FAS1_domain"/>
</dbReference>
<evidence type="ECO:0000313" key="3">
    <source>
        <dbReference type="EMBL" id="KAJ9669093.1"/>
    </source>
</evidence>
<dbReference type="PANTHER" id="PTHR36839">
    <property type="entry name" value="METALLO-BETA-LACTAMASE FAMILY PROTEIN (AFU_ORTHOLOGUE AFUA_5G12770)"/>
    <property type="match status" value="1"/>
</dbReference>